<feature type="transmembrane region" description="Helical" evidence="6">
    <location>
        <begin position="20"/>
        <end position="39"/>
    </location>
</feature>
<keyword evidence="10" id="KW-1185">Reference proteome</keyword>
<gene>
    <name evidence="9" type="ORF">U0035_21680</name>
</gene>
<evidence type="ECO:0000256" key="5">
    <source>
        <dbReference type="ARBA" id="ARBA00023136"/>
    </source>
</evidence>
<evidence type="ECO:0000259" key="8">
    <source>
        <dbReference type="Pfam" id="PF12704"/>
    </source>
</evidence>
<feature type="transmembrane region" description="Helical" evidence="6">
    <location>
        <begin position="433"/>
        <end position="457"/>
    </location>
</feature>
<feature type="transmembrane region" description="Helical" evidence="6">
    <location>
        <begin position="770"/>
        <end position="793"/>
    </location>
</feature>
<keyword evidence="4 6" id="KW-1133">Transmembrane helix</keyword>
<protein>
    <submittedName>
        <fullName evidence="9">FtsX-like permease family protein</fullName>
    </submittedName>
</protein>
<evidence type="ECO:0000313" key="9">
    <source>
        <dbReference type="EMBL" id="WQD38286.1"/>
    </source>
</evidence>
<organism evidence="9 10">
    <name type="scientific">Niabella yanshanensis</name>
    <dbReference type="NCBI Taxonomy" id="577386"/>
    <lineage>
        <taxon>Bacteria</taxon>
        <taxon>Pseudomonadati</taxon>
        <taxon>Bacteroidota</taxon>
        <taxon>Chitinophagia</taxon>
        <taxon>Chitinophagales</taxon>
        <taxon>Chitinophagaceae</taxon>
        <taxon>Niabella</taxon>
    </lineage>
</organism>
<name>A0ABZ0W521_9BACT</name>
<evidence type="ECO:0000256" key="4">
    <source>
        <dbReference type="ARBA" id="ARBA00022989"/>
    </source>
</evidence>
<keyword evidence="3 6" id="KW-0812">Transmembrane</keyword>
<feature type="transmembrane region" description="Helical" evidence="6">
    <location>
        <begin position="350"/>
        <end position="369"/>
    </location>
</feature>
<evidence type="ECO:0000256" key="1">
    <source>
        <dbReference type="ARBA" id="ARBA00004651"/>
    </source>
</evidence>
<dbReference type="InterPro" id="IPR025857">
    <property type="entry name" value="MacB_PCD"/>
</dbReference>
<dbReference type="Pfam" id="PF02687">
    <property type="entry name" value="FtsX"/>
    <property type="match status" value="2"/>
</dbReference>
<evidence type="ECO:0000259" key="7">
    <source>
        <dbReference type="Pfam" id="PF02687"/>
    </source>
</evidence>
<comment type="subcellular location">
    <subcellularLocation>
        <location evidence="1">Cell membrane</location>
        <topology evidence="1">Multi-pass membrane protein</topology>
    </subcellularLocation>
</comment>
<feature type="transmembrane region" description="Helical" evidence="6">
    <location>
        <begin position="687"/>
        <end position="711"/>
    </location>
</feature>
<dbReference type="PANTHER" id="PTHR30572:SF18">
    <property type="entry name" value="ABC-TYPE MACROLIDE FAMILY EXPORT SYSTEM PERMEASE COMPONENT 2"/>
    <property type="match status" value="1"/>
</dbReference>
<feature type="domain" description="ABC3 transporter permease C-terminal" evidence="7">
    <location>
        <begin position="301"/>
        <end position="417"/>
    </location>
</feature>
<dbReference type="InterPro" id="IPR050250">
    <property type="entry name" value="Macrolide_Exporter_MacB"/>
</dbReference>
<feature type="domain" description="MacB-like periplasmic core" evidence="8">
    <location>
        <begin position="20"/>
        <end position="242"/>
    </location>
</feature>
<reference evidence="9 10" key="1">
    <citation type="submission" date="2023-12" db="EMBL/GenBank/DDBJ databases">
        <title>Genome sequencing and assembly of bacterial species from a model synthetic community.</title>
        <authorList>
            <person name="Hogle S.L."/>
        </authorList>
    </citation>
    <scope>NUCLEOTIDE SEQUENCE [LARGE SCALE GENOMIC DNA]</scope>
    <source>
        <strain evidence="9 10">HAMBI_3031</strain>
    </source>
</reference>
<dbReference type="PANTHER" id="PTHR30572">
    <property type="entry name" value="MEMBRANE COMPONENT OF TRANSPORTER-RELATED"/>
    <property type="match status" value="1"/>
</dbReference>
<dbReference type="InterPro" id="IPR003838">
    <property type="entry name" value="ABC3_permease_C"/>
</dbReference>
<feature type="transmembrane region" description="Helical" evidence="6">
    <location>
        <begin position="295"/>
        <end position="315"/>
    </location>
</feature>
<feature type="transmembrane region" description="Helical" evidence="6">
    <location>
        <begin position="739"/>
        <end position="758"/>
    </location>
</feature>
<sequence>MFKNYIKIAWRNIAKRKANTAISTLGLAVAFTCCTFLFLTTAYEFSFDRFHDNKDQIFKVYNNYSSPVNNEGITRSAAMSIPVTPMLKNEVPGIEKVTRILNGENGAMYQNKEQSLQVNYVDDDFFGIFSFPVIAGNRHTPLGSVGNVVLSEYAAKKLLGNENPIDKIIKVKIGGGWKDLSISAIVKDFPQNSSITFDVLVRSELNPAYPADKNNWNHQDHSVYIKIKPRVTREVVENEIKPLVKKYRAADIDEMKKLGVKPDKNGDVYTLKLLPLSEIHFDTQIGTGPVMAKSYLYTLVLVGLFILLIAAFNFINLNIAQAFTRIKEVGVRKSIGAGTRQIFLQVWGESFLVCLLAVIIGITALAILIKPFNQLLGQNISLRHLYQPATLLYIILMVFLVSLFAGGYPALLVSKLNTVQILKGTVSVKRPGILRNLLIVVQFSLAVLLMVCGLTVFRQFEFMRSMPLGYNQAAVITVPIEHPENGKHIVDELRRRLSSQTAVISVTGSDINFGLGKDGSTSTSSIGFKLHDNLVRTNLLTVDYDFLKTMGIKLKAGRDFDKSFGSDTLRNVIINESMANKLGMKDPVGFSYITDSSEPRSVVIGVVPDFHLYSPHKKTAPLSIYMAGNNDFLSYALINVNTPNPSQIMDLIKKEFKQLEPNNDFNGSFITENVDRWFKKEKRFSRVLAIATGLAIFLSCLGLFAMTALLVNQRVKEIGVRKVLGASVQNLTALLSKDFLFLIVTGVIIAIPLALMFLQSWLSDFPYRVTIGWQAFALSGAAALVVAIATISLHTIKAALANPVKSLRTE</sequence>
<evidence type="ECO:0000256" key="2">
    <source>
        <dbReference type="ARBA" id="ARBA00022475"/>
    </source>
</evidence>
<feature type="domain" description="ABC3 transporter permease C-terminal" evidence="7">
    <location>
        <begin position="690"/>
        <end position="798"/>
    </location>
</feature>
<evidence type="ECO:0000313" key="10">
    <source>
        <dbReference type="Proteomes" id="UP001325680"/>
    </source>
</evidence>
<keyword evidence="5 6" id="KW-0472">Membrane</keyword>
<evidence type="ECO:0000256" key="3">
    <source>
        <dbReference type="ARBA" id="ARBA00022692"/>
    </source>
</evidence>
<feature type="transmembrane region" description="Helical" evidence="6">
    <location>
        <begin position="390"/>
        <end position="413"/>
    </location>
</feature>
<dbReference type="RefSeq" id="WP_114791057.1">
    <property type="nucleotide sequence ID" value="NZ_CP139960.1"/>
</dbReference>
<keyword evidence="2" id="KW-1003">Cell membrane</keyword>
<proteinExistence type="predicted"/>
<dbReference type="Proteomes" id="UP001325680">
    <property type="component" value="Chromosome"/>
</dbReference>
<accession>A0ABZ0W521</accession>
<dbReference type="EMBL" id="CP139960">
    <property type="protein sequence ID" value="WQD38286.1"/>
    <property type="molecule type" value="Genomic_DNA"/>
</dbReference>
<evidence type="ECO:0000256" key="6">
    <source>
        <dbReference type="SAM" id="Phobius"/>
    </source>
</evidence>
<dbReference type="Pfam" id="PF12704">
    <property type="entry name" value="MacB_PCD"/>
    <property type="match status" value="1"/>
</dbReference>